<dbReference type="EMBL" id="VDLX02000001">
    <property type="protein sequence ID" value="KAB8197712.1"/>
    <property type="molecule type" value="Genomic_DNA"/>
</dbReference>
<dbReference type="Proteomes" id="UP000312512">
    <property type="component" value="Unassembled WGS sequence"/>
</dbReference>
<dbReference type="AlphaFoldDB" id="A0A5C4WWZ3"/>
<protein>
    <submittedName>
        <fullName evidence="1">Uncharacterized protein</fullName>
    </submittedName>
</protein>
<accession>A0A5C4WWZ3</accession>
<accession>A0A5P9YKL9</accession>
<evidence type="ECO:0000313" key="1">
    <source>
        <dbReference type="EMBL" id="KAB8197712.1"/>
    </source>
</evidence>
<gene>
    <name evidence="1" type="ORF">FH608_004065</name>
</gene>
<sequence length="214" mass="23185">MAFTLAPELTGFFKAFGIPVPEHRPSVDTQLMETRRMTNLADAILAHSDAASGHVTHVQRTNAGADVDAMRGATAHQPGEDRKLAHAALATAAATATTITIYVTWERVLWVAGVMLVTGLIFRPAATMNVVGNVLVFAGRVLNWLWRVVADLGRMLGQVVMKLSERLVARRAAANAARFPRSPHAPSRRKVSGGDQRQIDELMKKHFGDDGQAS</sequence>
<comment type="caution">
    <text evidence="1">The sequence shown here is derived from an EMBL/GenBank/DDBJ whole genome shotgun (WGS) entry which is preliminary data.</text>
</comment>
<name>A0A5C4WWZ3_9ACTN</name>
<proteinExistence type="predicted"/>
<keyword evidence="2" id="KW-1185">Reference proteome</keyword>
<organism evidence="1 2">
    <name type="scientific">Nonomuraea phyllanthi</name>
    <dbReference type="NCBI Taxonomy" id="2219224"/>
    <lineage>
        <taxon>Bacteria</taxon>
        <taxon>Bacillati</taxon>
        <taxon>Actinomycetota</taxon>
        <taxon>Actinomycetes</taxon>
        <taxon>Streptosporangiales</taxon>
        <taxon>Streptosporangiaceae</taxon>
        <taxon>Nonomuraea</taxon>
    </lineage>
</organism>
<dbReference type="RefSeq" id="WP_139628394.1">
    <property type="nucleotide sequence ID" value="NZ_CP045572.1"/>
</dbReference>
<reference evidence="1 2" key="1">
    <citation type="submission" date="2019-10" db="EMBL/GenBank/DDBJ databases">
        <title>Nonomuraea sp. nov., isolated from Phyllanthus amarus.</title>
        <authorList>
            <person name="Klykleung N."/>
            <person name="Tanasupawat S."/>
        </authorList>
    </citation>
    <scope>NUCLEOTIDE SEQUENCE [LARGE SCALE GENOMIC DNA]</scope>
    <source>
        <strain evidence="1 2">PA1-10</strain>
    </source>
</reference>
<evidence type="ECO:0000313" key="2">
    <source>
        <dbReference type="Proteomes" id="UP000312512"/>
    </source>
</evidence>